<feature type="domain" description="NAB" evidence="4">
    <location>
        <begin position="19"/>
        <end position="99"/>
    </location>
</feature>
<protein>
    <submittedName>
        <fullName evidence="6">Protein NETWORKED 2A-like</fullName>
    </submittedName>
</protein>
<dbReference type="PANTHER" id="PTHR31631:SF21">
    <property type="entry name" value="KINASE INTERACTING (KIP1-LIKE) FAMILY PROTEIN"/>
    <property type="match status" value="1"/>
</dbReference>
<dbReference type="InterPro" id="IPR056888">
    <property type="entry name" value="NET2A-D/KIP1-like_dom"/>
</dbReference>
<dbReference type="RefSeq" id="XP_027355738.1">
    <property type="nucleotide sequence ID" value="XM_027499937.1"/>
</dbReference>
<dbReference type="Pfam" id="PF24918">
    <property type="entry name" value="NET2A_C"/>
    <property type="match status" value="1"/>
</dbReference>
<sequence>MCLIVKQDKMLRRAATNAYSWWWASHIRTKQSKWLEQSLQDMEENVAETLKIIHDDGESFSQRAEMYFRKRPELVGFVEEAFRAYRALAERYDHLSKELQSANRTIATVFPEQVHYRIDEDDDDEVSFLGTNSPSQDPNNQTPKPVIPKVPSIPKKDFRSKSMVLARKGPLRRIASSVKSTPTTPSSGLSKAEALAEVDKLQKEILALQTEKEFFRSLYENSYKKYWEIEDQITEMHKRVCSLQDEFDISTVIEENDAQALMAAKAINSCKVAVAKLQEIQAQSSEEAKAAYEMVKEAHETFETLRDQFISKHSSQQDQGTEPKGLEEEMASLEEEMHGNDVGLLQDMIKENLEEDSGNSLTMTEIAEKIDEFVSKIVTLETAVSSQTGLVKRLRTETDEFQKNILSLEEDKEKLIENSEETKEKLKELEKELRRVQIIDQSIKRQISSLQTRFNDSGKLERLSGKLNNVKLDEGENFLLNGNRSEPDGKLKEETEKPGDNLPTDDLAITNDVETTKEEKEEYAANLSDIRNEDDESNLKGNIDIRTEGIPALKMQDNSDLSEARSNLHTESLDQVTGEEEDQPSRRQMFVSGLDDPEKISLEENTSISKNCNDEKVKLNDVEKKNLDSISELTLQVRELKDVVATKDKEIDLLQQKLTSSETNWGESPCTTLTDYKYAPQEVIISEGTNMQDTENPSSNTDASVVSTSYAEQHQVVVNTTNIDMTRTILVKVKGNQVDTKPSLSTLEKKYRSDIDDLLEENLQFWMRFSTSVHQIQKFQNSIQDLKAELRKIKDTMSREKLNSIKSEIKPIFRHLKEIRTELLLWLEHNQVLQEELQGRHPSLCTLQDEIARAANPDSASSKAELSGYQAAKFQGEVLNMKQENNKVSGELQVGLNFMKGLKNDIEKMLEELSQEIGVNNNGYGHDQTKQSSSRSKLPLKSFLFGIKLKKQRQSVFSCVNPTLQKQNSDLTAANDAPI</sequence>
<evidence type="ECO:0000256" key="2">
    <source>
        <dbReference type="SAM" id="Coils"/>
    </source>
</evidence>
<evidence type="ECO:0000313" key="5">
    <source>
        <dbReference type="Proteomes" id="UP000694853"/>
    </source>
</evidence>
<dbReference type="GO" id="GO:0003779">
    <property type="term" value="F:actin binding"/>
    <property type="evidence" value="ECO:0007669"/>
    <property type="project" value="InterPro"/>
</dbReference>
<dbReference type="InterPro" id="IPR056889">
    <property type="entry name" value="NET2A-D/KIP1-like_C"/>
</dbReference>
<feature type="coiled-coil region" evidence="2">
    <location>
        <begin position="191"/>
        <end position="218"/>
    </location>
</feature>
<accession>A0A8B8LK45</accession>
<evidence type="ECO:0000256" key="1">
    <source>
        <dbReference type="ARBA" id="ARBA00023054"/>
    </source>
</evidence>
<evidence type="ECO:0000256" key="3">
    <source>
        <dbReference type="SAM" id="MobiDB-lite"/>
    </source>
</evidence>
<dbReference type="OrthoDB" id="616075at2759"/>
<evidence type="ECO:0000259" key="4">
    <source>
        <dbReference type="PROSITE" id="PS51774"/>
    </source>
</evidence>
<reference evidence="5" key="1">
    <citation type="journal article" date="2019" name="Toxins">
        <title>Detection of Abrin-Like and Prepropulchellin-Like Toxin Genes and Transcripts Using Whole Genome Sequencing and Full-Length Transcript Sequencing of Abrus precatorius.</title>
        <authorList>
            <person name="Hovde B.T."/>
            <person name="Daligault H.E."/>
            <person name="Hanschen E.R."/>
            <person name="Kunde Y.A."/>
            <person name="Johnson M.B."/>
            <person name="Starkenburg S.R."/>
            <person name="Johnson S.L."/>
        </authorList>
    </citation>
    <scope>NUCLEOTIDE SEQUENCE [LARGE SCALE GENOMIC DNA]</scope>
</reference>
<reference evidence="6" key="2">
    <citation type="submission" date="2025-08" db="UniProtKB">
        <authorList>
            <consortium name="RefSeq"/>
        </authorList>
    </citation>
    <scope>IDENTIFICATION</scope>
    <source>
        <tissue evidence="6">Young leaves</tissue>
    </source>
</reference>
<keyword evidence="1 2" id="KW-0175">Coiled coil</keyword>
<keyword evidence="5" id="KW-1185">Reference proteome</keyword>
<dbReference type="PANTHER" id="PTHR31631">
    <property type="entry name" value="PROTEIN NETWORKED 2D"/>
    <property type="match status" value="1"/>
</dbReference>
<feature type="coiled-coil region" evidence="2">
    <location>
        <begin position="776"/>
        <end position="803"/>
    </location>
</feature>
<dbReference type="KEGG" id="aprc:113865416"/>
<dbReference type="AlphaFoldDB" id="A0A8B8LK45"/>
<gene>
    <name evidence="6" type="primary">LOC113865416</name>
</gene>
<dbReference type="Proteomes" id="UP000694853">
    <property type="component" value="Unplaced"/>
</dbReference>
<feature type="compositionally biased region" description="Polar residues" evidence="3">
    <location>
        <begin position="129"/>
        <end position="142"/>
    </location>
</feature>
<feature type="region of interest" description="Disordered" evidence="3">
    <location>
        <begin position="125"/>
        <end position="154"/>
    </location>
</feature>
<evidence type="ECO:0000313" key="6">
    <source>
        <dbReference type="RefSeq" id="XP_027355738.1"/>
    </source>
</evidence>
<dbReference type="Pfam" id="PF07765">
    <property type="entry name" value="KIP1"/>
    <property type="match status" value="1"/>
</dbReference>
<name>A0A8B8LK45_ABRPR</name>
<feature type="compositionally biased region" description="Basic and acidic residues" evidence="3">
    <location>
        <begin position="485"/>
        <end position="499"/>
    </location>
</feature>
<proteinExistence type="predicted"/>
<feature type="region of interest" description="Disordered" evidence="3">
    <location>
        <begin position="478"/>
        <end position="506"/>
    </location>
</feature>
<feature type="coiled-coil region" evidence="2">
    <location>
        <begin position="78"/>
        <end position="105"/>
    </location>
</feature>
<feature type="compositionally biased region" description="Low complexity" evidence="3">
    <location>
        <begin position="143"/>
        <end position="153"/>
    </location>
</feature>
<dbReference type="GeneID" id="113865416"/>
<dbReference type="Pfam" id="PF25014">
    <property type="entry name" value="NET2A"/>
    <property type="match status" value="1"/>
</dbReference>
<dbReference type="InterPro" id="IPR011684">
    <property type="entry name" value="NAB"/>
</dbReference>
<organism evidence="5 6">
    <name type="scientific">Abrus precatorius</name>
    <name type="common">Indian licorice</name>
    <name type="synonym">Glycine abrus</name>
    <dbReference type="NCBI Taxonomy" id="3816"/>
    <lineage>
        <taxon>Eukaryota</taxon>
        <taxon>Viridiplantae</taxon>
        <taxon>Streptophyta</taxon>
        <taxon>Embryophyta</taxon>
        <taxon>Tracheophyta</taxon>
        <taxon>Spermatophyta</taxon>
        <taxon>Magnoliopsida</taxon>
        <taxon>eudicotyledons</taxon>
        <taxon>Gunneridae</taxon>
        <taxon>Pentapetalae</taxon>
        <taxon>rosids</taxon>
        <taxon>fabids</taxon>
        <taxon>Fabales</taxon>
        <taxon>Fabaceae</taxon>
        <taxon>Papilionoideae</taxon>
        <taxon>50 kb inversion clade</taxon>
        <taxon>NPAAA clade</taxon>
        <taxon>indigoferoid/millettioid clade</taxon>
        <taxon>Abreae</taxon>
        <taxon>Abrus</taxon>
    </lineage>
</organism>
<feature type="coiled-coil region" evidence="2">
    <location>
        <begin position="391"/>
        <end position="446"/>
    </location>
</feature>
<dbReference type="PROSITE" id="PS51774">
    <property type="entry name" value="NAB"/>
    <property type="match status" value="1"/>
</dbReference>